<keyword evidence="3" id="KW-1185">Reference proteome</keyword>
<dbReference type="PANTHER" id="PTHR32022:SF10">
    <property type="entry name" value="D-GLUTAMATE CYCLASE, MITOCHONDRIAL"/>
    <property type="match status" value="1"/>
</dbReference>
<gene>
    <name evidence="2" type="ORF">IMCC3088_466</name>
</gene>
<organism evidence="2 3">
    <name type="scientific">Aequoribacter fuscus</name>
    <dbReference type="NCBI Taxonomy" id="2518989"/>
    <lineage>
        <taxon>Bacteria</taxon>
        <taxon>Pseudomonadati</taxon>
        <taxon>Pseudomonadota</taxon>
        <taxon>Gammaproteobacteria</taxon>
        <taxon>Cellvibrionales</taxon>
        <taxon>Halieaceae</taxon>
        <taxon>Aequoribacter</taxon>
    </lineage>
</organism>
<dbReference type="Gene3D" id="3.90.1640.20">
    <property type="entry name" value="TON_0340"/>
    <property type="match status" value="1"/>
</dbReference>
<name>F3KZR0_9GAMM</name>
<dbReference type="InterPro" id="IPR025504">
    <property type="entry name" value="GLUCM_C"/>
</dbReference>
<dbReference type="EMBL" id="AEIG01000014">
    <property type="protein sequence ID" value="EGG30489.1"/>
    <property type="molecule type" value="Genomic_DNA"/>
</dbReference>
<accession>F3KZR0</accession>
<dbReference type="eggNOG" id="ENOG502Z7HZ">
    <property type="taxonomic scope" value="Bacteria"/>
</dbReference>
<dbReference type="PANTHER" id="PTHR32022">
    <property type="entry name" value="D-GLUTAMATE CYCLASE, MITOCHONDRIAL"/>
    <property type="match status" value="1"/>
</dbReference>
<dbReference type="Pfam" id="PF14336">
    <property type="entry name" value="GLUCM-like_C"/>
    <property type="match status" value="1"/>
</dbReference>
<protein>
    <recommendedName>
        <fullName evidence="1">D-glutamate cyclase-like C-terminal domain-containing protein</fullName>
    </recommendedName>
</protein>
<evidence type="ECO:0000313" key="3">
    <source>
        <dbReference type="Proteomes" id="UP000005615"/>
    </source>
</evidence>
<comment type="caution">
    <text evidence="2">The sequence shown here is derived from an EMBL/GenBank/DDBJ whole genome shotgun (WGS) entry which is preliminary data.</text>
</comment>
<evidence type="ECO:0000313" key="2">
    <source>
        <dbReference type="EMBL" id="EGG30489.1"/>
    </source>
</evidence>
<sequence>MALYEALQSLGAEVWLAGPPALAAVLAPTHQVLALHAAHASEQQRHCEESLGRINPDLILAIEVPGAAADGHYYNIRGIDISAQCGNFESFMKTQGCPTIGIGDGGNEAGMGNIDAVAADLPIKQAVGRCNELVIADVSNWGAYALVGFLGHWSDKPFLQDLRHRPLLEWLTQHGAVDGVTHKTTATEDGLTLGSGNRLIDALINIFSTEQDS</sequence>
<dbReference type="STRING" id="2518989.IMCC3088_466"/>
<dbReference type="AlphaFoldDB" id="F3KZR0"/>
<dbReference type="Proteomes" id="UP000005615">
    <property type="component" value="Unassembled WGS sequence"/>
</dbReference>
<reference evidence="2 3" key="1">
    <citation type="journal article" date="2011" name="J. Bacteriol.">
        <title>Genome sequence of strain IMCC3088, a proteorhodopsin-containing marine bacterium belonging to the OM60/NOR5 clade.</title>
        <authorList>
            <person name="Jang Y."/>
            <person name="Oh H.M."/>
            <person name="Kang I."/>
            <person name="Lee K."/>
            <person name="Yang S.J."/>
            <person name="Cho J.C."/>
        </authorList>
    </citation>
    <scope>NUCLEOTIDE SEQUENCE [LARGE SCALE GENOMIC DNA]</scope>
    <source>
        <strain evidence="2 3">IMCC3088</strain>
    </source>
</reference>
<proteinExistence type="predicted"/>
<evidence type="ECO:0000259" key="1">
    <source>
        <dbReference type="Pfam" id="PF14336"/>
    </source>
</evidence>
<feature type="domain" description="D-glutamate cyclase-like C-terminal" evidence="1">
    <location>
        <begin position="2"/>
        <end position="203"/>
    </location>
</feature>